<evidence type="ECO:0000256" key="1">
    <source>
        <dbReference type="SAM" id="MobiDB-lite"/>
    </source>
</evidence>
<organism evidence="2 3">
    <name type="scientific">Candidatus Faeciplasma gallinarum</name>
    <dbReference type="NCBI Taxonomy" id="2840799"/>
    <lineage>
        <taxon>Bacteria</taxon>
        <taxon>Bacillati</taxon>
        <taxon>Bacillota</taxon>
        <taxon>Clostridia</taxon>
        <taxon>Eubacteriales</taxon>
        <taxon>Oscillospiraceae</taxon>
        <taxon>Oscillospiraceae incertae sedis</taxon>
        <taxon>Candidatus Faeciplasma</taxon>
    </lineage>
</organism>
<feature type="region of interest" description="Disordered" evidence="1">
    <location>
        <begin position="86"/>
        <end position="107"/>
    </location>
</feature>
<protein>
    <submittedName>
        <fullName evidence="2">DUF1292 domain-containing protein</fullName>
    </submittedName>
</protein>
<dbReference type="AlphaFoldDB" id="A0A9D1EP62"/>
<dbReference type="Proteomes" id="UP000823982">
    <property type="component" value="Unassembled WGS sequence"/>
</dbReference>
<reference evidence="2" key="2">
    <citation type="journal article" date="2021" name="PeerJ">
        <title>Extensive microbial diversity within the chicken gut microbiome revealed by metagenomics and culture.</title>
        <authorList>
            <person name="Gilroy R."/>
            <person name="Ravi A."/>
            <person name="Getino M."/>
            <person name="Pursley I."/>
            <person name="Horton D.L."/>
            <person name="Alikhan N.F."/>
            <person name="Baker D."/>
            <person name="Gharbi K."/>
            <person name="Hall N."/>
            <person name="Watson M."/>
            <person name="Adriaenssens E.M."/>
            <person name="Foster-Nyarko E."/>
            <person name="Jarju S."/>
            <person name="Secka A."/>
            <person name="Antonio M."/>
            <person name="Oren A."/>
            <person name="Chaudhuri R.R."/>
            <person name="La Ragione R."/>
            <person name="Hildebrand F."/>
            <person name="Pallen M.J."/>
        </authorList>
    </citation>
    <scope>NUCLEOTIDE SEQUENCE</scope>
    <source>
        <strain evidence="2">CHK157-1446</strain>
    </source>
</reference>
<accession>A0A9D1EP62</accession>
<gene>
    <name evidence="2" type="ORF">IAD01_05240</name>
</gene>
<comment type="caution">
    <text evidence="2">The sequence shown here is derived from an EMBL/GenBank/DDBJ whole genome shotgun (WGS) entry which is preliminary data.</text>
</comment>
<name>A0A9D1EP62_9FIRM</name>
<proteinExistence type="predicted"/>
<evidence type="ECO:0000313" key="2">
    <source>
        <dbReference type="EMBL" id="HIS24791.1"/>
    </source>
</evidence>
<reference evidence="2" key="1">
    <citation type="submission" date="2020-10" db="EMBL/GenBank/DDBJ databases">
        <authorList>
            <person name="Gilroy R."/>
        </authorList>
    </citation>
    <scope>NUCLEOTIDE SEQUENCE</scope>
    <source>
        <strain evidence="2">CHK157-1446</strain>
    </source>
</reference>
<evidence type="ECO:0000313" key="3">
    <source>
        <dbReference type="Proteomes" id="UP000823982"/>
    </source>
</evidence>
<sequence>MADRAIMTAIGENGEIIDCDVLFTFKNTATGKCYIVYTENTVDENGDIEIFASVFDPDDKTLTLLPIETDAEWAMLEAKLAEYSRAKEREGDNDENNQKLKEDNADA</sequence>
<dbReference type="Pfam" id="PF06949">
    <property type="entry name" value="DUF1292"/>
    <property type="match status" value="1"/>
</dbReference>
<dbReference type="InterPro" id="IPR009711">
    <property type="entry name" value="UPF0473"/>
</dbReference>
<dbReference type="EMBL" id="DVIR01000047">
    <property type="protein sequence ID" value="HIS24791.1"/>
    <property type="molecule type" value="Genomic_DNA"/>
</dbReference>